<evidence type="ECO:0000313" key="7">
    <source>
        <dbReference type="Proteomes" id="UP000305067"/>
    </source>
</evidence>
<comment type="caution">
    <text evidence="5">Lacks conserved residue(s) required for the propagation of feature annotation.</text>
</comment>
<comment type="catalytic activity">
    <reaction evidence="5">
        <text>[protein]-C-terminal S-[(2E,6E)-farnesyl]-L-cysteine + S-adenosyl-L-methionine = [protein]-C-terminal S-[(2E,6E)-farnesyl]-L-cysteine methyl ester + S-adenosyl-L-homocysteine</text>
        <dbReference type="Rhea" id="RHEA:21672"/>
        <dbReference type="Rhea" id="RHEA-COMP:12125"/>
        <dbReference type="Rhea" id="RHEA-COMP:12126"/>
        <dbReference type="ChEBI" id="CHEBI:57856"/>
        <dbReference type="ChEBI" id="CHEBI:59789"/>
        <dbReference type="ChEBI" id="CHEBI:90510"/>
        <dbReference type="ChEBI" id="CHEBI:90511"/>
        <dbReference type="EC" id="2.1.1.100"/>
    </reaction>
</comment>
<keyword evidence="7" id="KW-1185">Reference proteome</keyword>
<dbReference type="GO" id="GO:0006656">
    <property type="term" value="P:phosphatidylcholine biosynthetic process"/>
    <property type="evidence" value="ECO:0007669"/>
    <property type="project" value="UniProtKB-UniPathway"/>
</dbReference>
<evidence type="ECO:0000256" key="2">
    <source>
        <dbReference type="ARBA" id="ARBA00022692"/>
    </source>
</evidence>
<dbReference type="Pfam" id="PF04140">
    <property type="entry name" value="ICMT"/>
    <property type="match status" value="1"/>
</dbReference>
<comment type="subcellular location">
    <subcellularLocation>
        <location evidence="5">Endoplasmic reticulum membrane</location>
        <topology evidence="5">Multi-pass membrane protein</topology>
    </subcellularLocation>
    <subcellularLocation>
        <location evidence="1">Membrane</location>
        <topology evidence="1">Multi-pass membrane protein</topology>
    </subcellularLocation>
</comment>
<name>A0A5C3QA97_9AGAR</name>
<evidence type="ECO:0000256" key="1">
    <source>
        <dbReference type="ARBA" id="ARBA00004141"/>
    </source>
</evidence>
<keyword evidence="5" id="KW-0808">Transferase</keyword>
<feature type="transmembrane region" description="Helical" evidence="5">
    <location>
        <begin position="51"/>
        <end position="74"/>
    </location>
</feature>
<dbReference type="EMBL" id="ML178842">
    <property type="protein sequence ID" value="TFK98107.1"/>
    <property type="molecule type" value="Genomic_DNA"/>
</dbReference>
<dbReference type="InterPro" id="IPR007269">
    <property type="entry name" value="ICMT_MeTrfase"/>
</dbReference>
<dbReference type="AlphaFoldDB" id="A0A5C3QA97"/>
<gene>
    <name evidence="6" type="ORF">BDV98DRAFT_596114</name>
</gene>
<dbReference type="GO" id="GO:0005789">
    <property type="term" value="C:endoplasmic reticulum membrane"/>
    <property type="evidence" value="ECO:0007669"/>
    <property type="project" value="UniProtKB-SubCell"/>
</dbReference>
<feature type="transmembrane region" description="Helical" evidence="5">
    <location>
        <begin position="159"/>
        <end position="192"/>
    </location>
</feature>
<evidence type="ECO:0000313" key="6">
    <source>
        <dbReference type="EMBL" id="TFK98107.1"/>
    </source>
</evidence>
<dbReference type="UniPathway" id="UPA00753"/>
<keyword evidence="3 5" id="KW-1133">Transmembrane helix</keyword>
<dbReference type="Proteomes" id="UP000305067">
    <property type="component" value="Unassembled WGS sequence"/>
</dbReference>
<comment type="similarity">
    <text evidence="5">Belongs to the class VI-like SAM-binding methyltransferase superfamily. Isoprenylcysteine carboxyl methyltransferase family.</text>
</comment>
<evidence type="ECO:0000256" key="5">
    <source>
        <dbReference type="RuleBase" id="RU362022"/>
    </source>
</evidence>
<protein>
    <recommendedName>
        <fullName evidence="5">Protein-S-isoprenylcysteine O-methyltransferase</fullName>
        <ecNumber evidence="5">2.1.1.100</ecNumber>
    </recommendedName>
</protein>
<dbReference type="OrthoDB" id="422086at2759"/>
<dbReference type="PANTHER" id="PTHR43847:SF1">
    <property type="entry name" value="BLL3993 PROTEIN"/>
    <property type="match status" value="1"/>
</dbReference>
<dbReference type="GO" id="GO:0032259">
    <property type="term" value="P:methylation"/>
    <property type="evidence" value="ECO:0007669"/>
    <property type="project" value="UniProtKB-KW"/>
</dbReference>
<proteinExistence type="inferred from homology"/>
<dbReference type="PANTHER" id="PTHR43847">
    <property type="entry name" value="BLL3993 PROTEIN"/>
    <property type="match status" value="1"/>
</dbReference>
<accession>A0A5C3QA97</accession>
<reference evidence="6 7" key="1">
    <citation type="journal article" date="2019" name="Nat. Ecol. Evol.">
        <title>Megaphylogeny resolves global patterns of mushroom evolution.</title>
        <authorList>
            <person name="Varga T."/>
            <person name="Krizsan K."/>
            <person name="Foldi C."/>
            <person name="Dima B."/>
            <person name="Sanchez-Garcia M."/>
            <person name="Sanchez-Ramirez S."/>
            <person name="Szollosi G.J."/>
            <person name="Szarkandi J.G."/>
            <person name="Papp V."/>
            <person name="Albert L."/>
            <person name="Andreopoulos W."/>
            <person name="Angelini C."/>
            <person name="Antonin V."/>
            <person name="Barry K.W."/>
            <person name="Bougher N.L."/>
            <person name="Buchanan P."/>
            <person name="Buyck B."/>
            <person name="Bense V."/>
            <person name="Catcheside P."/>
            <person name="Chovatia M."/>
            <person name="Cooper J."/>
            <person name="Damon W."/>
            <person name="Desjardin D."/>
            <person name="Finy P."/>
            <person name="Geml J."/>
            <person name="Haridas S."/>
            <person name="Hughes K."/>
            <person name="Justo A."/>
            <person name="Karasinski D."/>
            <person name="Kautmanova I."/>
            <person name="Kiss B."/>
            <person name="Kocsube S."/>
            <person name="Kotiranta H."/>
            <person name="LaButti K.M."/>
            <person name="Lechner B.E."/>
            <person name="Liimatainen K."/>
            <person name="Lipzen A."/>
            <person name="Lukacs Z."/>
            <person name="Mihaltcheva S."/>
            <person name="Morgado L.N."/>
            <person name="Niskanen T."/>
            <person name="Noordeloos M.E."/>
            <person name="Ohm R.A."/>
            <person name="Ortiz-Santana B."/>
            <person name="Ovrebo C."/>
            <person name="Racz N."/>
            <person name="Riley R."/>
            <person name="Savchenko A."/>
            <person name="Shiryaev A."/>
            <person name="Soop K."/>
            <person name="Spirin V."/>
            <person name="Szebenyi C."/>
            <person name="Tomsovsky M."/>
            <person name="Tulloss R.E."/>
            <person name="Uehling J."/>
            <person name="Grigoriev I.V."/>
            <person name="Vagvolgyi C."/>
            <person name="Papp T."/>
            <person name="Martin F.M."/>
            <person name="Miettinen O."/>
            <person name="Hibbett D.S."/>
            <person name="Nagy L.G."/>
        </authorList>
    </citation>
    <scope>NUCLEOTIDE SEQUENCE [LARGE SCALE GENOMIC DNA]</scope>
    <source>
        <strain evidence="6 7">CBS 309.79</strain>
    </source>
</reference>
<keyword evidence="2 5" id="KW-0812">Transmembrane</keyword>
<dbReference type="EC" id="2.1.1.100" evidence="5"/>
<keyword evidence="5" id="KW-0949">S-adenosyl-L-methionine</keyword>
<dbReference type="Gene3D" id="1.20.120.1630">
    <property type="match status" value="1"/>
</dbReference>
<sequence>MDRSQSVELIVIASTAFFSLFSISRIKSIAPRALAEAGKLHSLFKTALGKIISPVHGLTTFVPLLVYLVVVPMCRLRQPGWMLWYSLPTLTTIRGFKFDSPEEMKGAVRITASVMMCCLAWVNIWIMDVFLGSQWAAIGVREKPTIINTGPYAVVRHPIYSIMLLVEICFGLMFWSYVPLIGGTIVAICFAVKMPIEEGLIEDDPKVGQAYREYRKQVPARIVPLLW</sequence>
<dbReference type="InterPro" id="IPR052527">
    <property type="entry name" value="Metal_cation-efflux_comp"/>
</dbReference>
<evidence type="ECO:0000256" key="4">
    <source>
        <dbReference type="ARBA" id="ARBA00023136"/>
    </source>
</evidence>
<dbReference type="STRING" id="1884261.A0A5C3QA97"/>
<evidence type="ECO:0000256" key="3">
    <source>
        <dbReference type="ARBA" id="ARBA00022989"/>
    </source>
</evidence>
<keyword evidence="5" id="KW-0489">Methyltransferase</keyword>
<dbReference type="GO" id="GO:0004671">
    <property type="term" value="F:protein C-terminal S-isoprenylcysteine carboxyl O-methyltransferase activity"/>
    <property type="evidence" value="ECO:0007669"/>
    <property type="project" value="UniProtKB-EC"/>
</dbReference>
<keyword evidence="5" id="KW-0256">Endoplasmic reticulum</keyword>
<keyword evidence="4 5" id="KW-0472">Membrane</keyword>
<organism evidence="6 7">
    <name type="scientific">Pterulicium gracile</name>
    <dbReference type="NCBI Taxonomy" id="1884261"/>
    <lineage>
        <taxon>Eukaryota</taxon>
        <taxon>Fungi</taxon>
        <taxon>Dikarya</taxon>
        <taxon>Basidiomycota</taxon>
        <taxon>Agaricomycotina</taxon>
        <taxon>Agaricomycetes</taxon>
        <taxon>Agaricomycetidae</taxon>
        <taxon>Agaricales</taxon>
        <taxon>Pleurotineae</taxon>
        <taxon>Pterulaceae</taxon>
        <taxon>Pterulicium</taxon>
    </lineage>
</organism>